<evidence type="ECO:0000313" key="1">
    <source>
        <dbReference type="EMBL" id="MBX74243.1"/>
    </source>
</evidence>
<organism evidence="1">
    <name type="scientific">Rhizophora mucronata</name>
    <name type="common">Asiatic mangrove</name>
    <dbReference type="NCBI Taxonomy" id="61149"/>
    <lineage>
        <taxon>Eukaryota</taxon>
        <taxon>Viridiplantae</taxon>
        <taxon>Streptophyta</taxon>
        <taxon>Embryophyta</taxon>
        <taxon>Tracheophyta</taxon>
        <taxon>Spermatophyta</taxon>
        <taxon>Magnoliopsida</taxon>
        <taxon>eudicotyledons</taxon>
        <taxon>Gunneridae</taxon>
        <taxon>Pentapetalae</taxon>
        <taxon>rosids</taxon>
        <taxon>fabids</taxon>
        <taxon>Malpighiales</taxon>
        <taxon>Rhizophoraceae</taxon>
        <taxon>Rhizophora</taxon>
    </lineage>
</organism>
<proteinExistence type="predicted"/>
<protein>
    <submittedName>
        <fullName evidence="1">Uncharacterized protein</fullName>
    </submittedName>
</protein>
<reference evidence="1" key="1">
    <citation type="submission" date="2018-02" db="EMBL/GenBank/DDBJ databases">
        <title>Rhizophora mucronata_Transcriptome.</title>
        <authorList>
            <person name="Meera S.P."/>
            <person name="Sreeshan A."/>
            <person name="Augustine A."/>
        </authorList>
    </citation>
    <scope>NUCLEOTIDE SEQUENCE</scope>
    <source>
        <tissue evidence="1">Leaf</tissue>
    </source>
</reference>
<dbReference type="EMBL" id="GGEC01093759">
    <property type="protein sequence ID" value="MBX74243.1"/>
    <property type="molecule type" value="Transcribed_RNA"/>
</dbReference>
<sequence>MHKCSLIISLKIFY</sequence>
<accession>A0A2P2R4R1</accession>
<name>A0A2P2R4R1_RHIMU</name>